<reference evidence="1 2" key="1">
    <citation type="submission" date="2019-05" db="EMBL/GenBank/DDBJ databases">
        <title>Another draft genome of Portunus trituberculatus and its Hox gene families provides insights of decapod evolution.</title>
        <authorList>
            <person name="Jeong J.-H."/>
            <person name="Song I."/>
            <person name="Kim S."/>
            <person name="Choi T."/>
            <person name="Kim D."/>
            <person name="Ryu S."/>
            <person name="Kim W."/>
        </authorList>
    </citation>
    <scope>NUCLEOTIDE SEQUENCE [LARGE SCALE GENOMIC DNA]</scope>
    <source>
        <tissue evidence="1">Muscle</tissue>
    </source>
</reference>
<evidence type="ECO:0000313" key="1">
    <source>
        <dbReference type="EMBL" id="MPC76718.1"/>
    </source>
</evidence>
<accession>A0A5B7I779</accession>
<organism evidence="1 2">
    <name type="scientific">Portunus trituberculatus</name>
    <name type="common">Swimming crab</name>
    <name type="synonym">Neptunus trituberculatus</name>
    <dbReference type="NCBI Taxonomy" id="210409"/>
    <lineage>
        <taxon>Eukaryota</taxon>
        <taxon>Metazoa</taxon>
        <taxon>Ecdysozoa</taxon>
        <taxon>Arthropoda</taxon>
        <taxon>Crustacea</taxon>
        <taxon>Multicrustacea</taxon>
        <taxon>Malacostraca</taxon>
        <taxon>Eumalacostraca</taxon>
        <taxon>Eucarida</taxon>
        <taxon>Decapoda</taxon>
        <taxon>Pleocyemata</taxon>
        <taxon>Brachyura</taxon>
        <taxon>Eubrachyura</taxon>
        <taxon>Portunoidea</taxon>
        <taxon>Portunidae</taxon>
        <taxon>Portuninae</taxon>
        <taxon>Portunus</taxon>
    </lineage>
</organism>
<dbReference type="Proteomes" id="UP000324222">
    <property type="component" value="Unassembled WGS sequence"/>
</dbReference>
<comment type="caution">
    <text evidence="1">The sequence shown here is derived from an EMBL/GenBank/DDBJ whole genome shotgun (WGS) entry which is preliminary data.</text>
</comment>
<dbReference type="AlphaFoldDB" id="A0A5B7I779"/>
<protein>
    <submittedName>
        <fullName evidence="1">Uncharacterized protein</fullName>
    </submittedName>
</protein>
<dbReference type="EMBL" id="VSRR010044052">
    <property type="protein sequence ID" value="MPC76718.1"/>
    <property type="molecule type" value="Genomic_DNA"/>
</dbReference>
<name>A0A5B7I779_PORTR</name>
<keyword evidence="2" id="KW-1185">Reference proteome</keyword>
<proteinExistence type="predicted"/>
<gene>
    <name evidence="1" type="ORF">E2C01_071144</name>
</gene>
<sequence length="93" mass="10890">MMREQSVNFISCCGVWRRLLRGRRLRWQRRQLAAPCYLMYDITSALTETRHSTESHDRVHHRADPPTLVGVNRSASVTYFETARYFSSANAKD</sequence>
<evidence type="ECO:0000313" key="2">
    <source>
        <dbReference type="Proteomes" id="UP000324222"/>
    </source>
</evidence>